<dbReference type="Ensembl" id="ENSFHET00000020866.1">
    <property type="protein sequence ID" value="ENSFHEP00000029875.1"/>
    <property type="gene ID" value="ENSFHEG00000014827.1"/>
</dbReference>
<reference evidence="2" key="1">
    <citation type="submission" date="2025-08" db="UniProtKB">
        <authorList>
            <consortium name="Ensembl"/>
        </authorList>
    </citation>
    <scope>IDENTIFICATION</scope>
</reference>
<keyword evidence="1" id="KW-0812">Transmembrane</keyword>
<evidence type="ECO:0000313" key="2">
    <source>
        <dbReference type="Ensembl" id="ENSFHEP00000029875.1"/>
    </source>
</evidence>
<organism evidence="2 3">
    <name type="scientific">Fundulus heteroclitus</name>
    <name type="common">Killifish</name>
    <name type="synonym">Mummichog</name>
    <dbReference type="NCBI Taxonomy" id="8078"/>
    <lineage>
        <taxon>Eukaryota</taxon>
        <taxon>Metazoa</taxon>
        <taxon>Chordata</taxon>
        <taxon>Craniata</taxon>
        <taxon>Vertebrata</taxon>
        <taxon>Euteleostomi</taxon>
        <taxon>Actinopterygii</taxon>
        <taxon>Neopterygii</taxon>
        <taxon>Teleostei</taxon>
        <taxon>Neoteleostei</taxon>
        <taxon>Acanthomorphata</taxon>
        <taxon>Ovalentaria</taxon>
        <taxon>Atherinomorphae</taxon>
        <taxon>Cyprinodontiformes</taxon>
        <taxon>Fundulidae</taxon>
        <taxon>Fundulus</taxon>
    </lineage>
</organism>
<dbReference type="AlphaFoldDB" id="A0A3Q2UHG7"/>
<keyword evidence="1" id="KW-0472">Membrane</keyword>
<feature type="transmembrane region" description="Helical" evidence="1">
    <location>
        <begin position="12"/>
        <end position="30"/>
    </location>
</feature>
<keyword evidence="1" id="KW-1133">Transmembrane helix</keyword>
<name>A0A3Q2UHG7_FUNHE</name>
<evidence type="ECO:0000256" key="1">
    <source>
        <dbReference type="SAM" id="Phobius"/>
    </source>
</evidence>
<evidence type="ECO:0000313" key="3">
    <source>
        <dbReference type="Proteomes" id="UP000265000"/>
    </source>
</evidence>
<dbReference type="Proteomes" id="UP000265000">
    <property type="component" value="Unplaced"/>
</dbReference>
<sequence length="52" mass="6084">MYLVSFGVSRSFLCFYFPVGLSFCTFRITIQRNTCSCNHKEIPFLKIIKLIT</sequence>
<reference evidence="2" key="2">
    <citation type="submission" date="2025-09" db="UniProtKB">
        <authorList>
            <consortium name="Ensembl"/>
        </authorList>
    </citation>
    <scope>IDENTIFICATION</scope>
</reference>
<proteinExistence type="predicted"/>
<accession>A0A3Q2UHG7</accession>
<keyword evidence="3" id="KW-1185">Reference proteome</keyword>
<protein>
    <submittedName>
        <fullName evidence="2">Uncharacterized protein</fullName>
    </submittedName>
</protein>